<dbReference type="InterPro" id="IPR028098">
    <property type="entry name" value="Glyco_trans_4-like_N"/>
</dbReference>
<organism evidence="3 4">
    <name type="scientific">Gramella jeungdoensis</name>
    <dbReference type="NCBI Taxonomy" id="708091"/>
    <lineage>
        <taxon>Bacteria</taxon>
        <taxon>Pseudomonadati</taxon>
        <taxon>Bacteroidota</taxon>
        <taxon>Flavobacteriia</taxon>
        <taxon>Flavobacteriales</taxon>
        <taxon>Flavobacteriaceae</taxon>
        <taxon>Christiangramia</taxon>
    </lineage>
</organism>
<name>A0A4Y8ATN5_9FLAO</name>
<dbReference type="Gene3D" id="3.40.50.2000">
    <property type="entry name" value="Glycogen Phosphorylase B"/>
    <property type="match status" value="2"/>
</dbReference>
<dbReference type="RefSeq" id="WP_134247614.1">
    <property type="nucleotide sequence ID" value="NZ_SNQI01000002.1"/>
</dbReference>
<reference evidence="3 4" key="1">
    <citation type="journal article" date="2011" name="J. Microbiol.">
        <title>Gramella jeungdoensis sp. nov., isolated from a solar saltern in Korea.</title>
        <authorList>
            <person name="Joung Y."/>
            <person name="Kim H."/>
            <person name="Jang T."/>
            <person name="Ahn T.S."/>
            <person name="Joh K."/>
        </authorList>
    </citation>
    <scope>NUCLEOTIDE SEQUENCE [LARGE SCALE GENOMIC DNA]</scope>
    <source>
        <strain evidence="3 4">KCTC 23123</strain>
    </source>
</reference>
<keyword evidence="4" id="KW-1185">Reference proteome</keyword>
<accession>A0A4Y8ATN5</accession>
<sequence>MKVLQVINSLNTGGAEKLLLETLPLYNKKGIAMDLLVLDGANYPFLKTLKKRQCCKIYSLTNKSIYNPFLIFKIIPYFKKYDVIHVHLFPALYWVAIAKVLSFSKAKIIYTEHNTTNSRRSSAIFGLVDKLIYKKYSKIVTIAKEVDLNLRSHLNFKPSKFKLINNGINLEKYNNVTPYPKNNFFTEYDKILLQVSSFTEQKDQATLIKSLTELPDHIKLLLVGEGELKPECEALVKKLQLTSRVQFLGVRMDVPQLLKTADIIILSSHHEGLSLSSIEGMASGKPFIASDVSGLTDVVKGAGLLFPVGDEKALAKHIRMLLNDENYYNQVAYACLERSKKYAIEMMVKKHIALYKTLVHKI</sequence>
<dbReference type="EMBL" id="SNQI01000002">
    <property type="protein sequence ID" value="TEW75245.1"/>
    <property type="molecule type" value="Genomic_DNA"/>
</dbReference>
<keyword evidence="3" id="KW-0808">Transferase</keyword>
<dbReference type="SUPFAM" id="SSF53756">
    <property type="entry name" value="UDP-Glycosyltransferase/glycogen phosphorylase"/>
    <property type="match status" value="1"/>
</dbReference>
<dbReference type="PANTHER" id="PTHR12526">
    <property type="entry name" value="GLYCOSYLTRANSFERASE"/>
    <property type="match status" value="1"/>
</dbReference>
<dbReference type="InterPro" id="IPR001296">
    <property type="entry name" value="Glyco_trans_1"/>
</dbReference>
<gene>
    <name evidence="3" type="ORF">E2488_06930</name>
</gene>
<evidence type="ECO:0000313" key="4">
    <source>
        <dbReference type="Proteomes" id="UP000298517"/>
    </source>
</evidence>
<proteinExistence type="predicted"/>
<dbReference type="Proteomes" id="UP000298517">
    <property type="component" value="Unassembled WGS sequence"/>
</dbReference>
<feature type="domain" description="Glycosyltransferase subfamily 4-like N-terminal" evidence="2">
    <location>
        <begin position="13"/>
        <end position="172"/>
    </location>
</feature>
<evidence type="ECO:0000313" key="3">
    <source>
        <dbReference type="EMBL" id="TEW75245.1"/>
    </source>
</evidence>
<dbReference type="AlphaFoldDB" id="A0A4Y8ATN5"/>
<dbReference type="Pfam" id="PF00534">
    <property type="entry name" value="Glycos_transf_1"/>
    <property type="match status" value="1"/>
</dbReference>
<dbReference type="PANTHER" id="PTHR12526:SF630">
    <property type="entry name" value="GLYCOSYLTRANSFERASE"/>
    <property type="match status" value="1"/>
</dbReference>
<feature type="domain" description="Glycosyl transferase family 1" evidence="1">
    <location>
        <begin position="181"/>
        <end position="333"/>
    </location>
</feature>
<comment type="caution">
    <text evidence="3">The sequence shown here is derived from an EMBL/GenBank/DDBJ whole genome shotgun (WGS) entry which is preliminary data.</text>
</comment>
<dbReference type="OrthoDB" id="7560678at2"/>
<dbReference type="Pfam" id="PF13439">
    <property type="entry name" value="Glyco_transf_4"/>
    <property type="match status" value="1"/>
</dbReference>
<evidence type="ECO:0000259" key="2">
    <source>
        <dbReference type="Pfam" id="PF13439"/>
    </source>
</evidence>
<protein>
    <submittedName>
        <fullName evidence="3">Glycosyltransferase</fullName>
    </submittedName>
</protein>
<evidence type="ECO:0000259" key="1">
    <source>
        <dbReference type="Pfam" id="PF00534"/>
    </source>
</evidence>
<dbReference type="GO" id="GO:0016757">
    <property type="term" value="F:glycosyltransferase activity"/>
    <property type="evidence" value="ECO:0007669"/>
    <property type="project" value="InterPro"/>
</dbReference>